<evidence type="ECO:0000313" key="2">
    <source>
        <dbReference type="Proteomes" id="UP000663499"/>
    </source>
</evidence>
<protein>
    <submittedName>
        <fullName evidence="1">Uncharacterized protein</fullName>
    </submittedName>
</protein>
<dbReference type="RefSeq" id="WP_207300819.1">
    <property type="nucleotide sequence ID" value="NZ_CP071444.1"/>
</dbReference>
<organism evidence="1 2">
    <name type="scientific">Alkalibacter rhizosphaerae</name>
    <dbReference type="NCBI Taxonomy" id="2815577"/>
    <lineage>
        <taxon>Bacteria</taxon>
        <taxon>Bacillati</taxon>
        <taxon>Bacillota</taxon>
        <taxon>Clostridia</taxon>
        <taxon>Eubacteriales</taxon>
        <taxon>Eubacteriaceae</taxon>
        <taxon>Alkalibacter</taxon>
    </lineage>
</organism>
<proteinExistence type="predicted"/>
<dbReference type="EMBL" id="CP071444">
    <property type="protein sequence ID" value="QSX09486.1"/>
    <property type="molecule type" value="Genomic_DNA"/>
</dbReference>
<accession>A0A974XGX3</accession>
<dbReference type="Proteomes" id="UP000663499">
    <property type="component" value="Chromosome"/>
</dbReference>
<dbReference type="KEGG" id="alka:J0B03_05325"/>
<gene>
    <name evidence="1" type="ORF">J0B03_05325</name>
</gene>
<reference evidence="1" key="1">
    <citation type="submission" date="2021-03" db="EMBL/GenBank/DDBJ databases">
        <title>Alkalibacter marinus sp. nov., isolated from tidal flat sediment.</title>
        <authorList>
            <person name="Namirimu T."/>
            <person name="Yang J.-A."/>
            <person name="Yang S.-H."/>
            <person name="Kim Y.-J."/>
            <person name="Kwon K.K."/>
        </authorList>
    </citation>
    <scope>NUCLEOTIDE SEQUENCE</scope>
    <source>
        <strain evidence="1">ES005</strain>
    </source>
</reference>
<keyword evidence="2" id="KW-1185">Reference proteome</keyword>
<sequence length="351" mass="40399">MNRDDTTTDPNPNLPMLTIDTEFAGGMGFEGYMAYDISDLTNANPWNEDMSITHLPVIKNKFAYDEMQHVEDPDYKRMEKLLVETAEDLGMDAKNIPITNDVPDKETQKDITDKLGGTVPDGYFDATRFFMEDEKYIVEVDTSNTARVDFKVPVELPEEYNFTYYATYDETYKVAEYLKDEFAAFIGMKDPMINVSGGDFNIYGEQSYRIAFYEKSSDGVQAILNYHFNTLEFYCNDDGALFLARKYETDLSEVVGDYPIVDGEEALALLEAGNYVTSVPQEFAGKEHVKKMELVYRLSRTDKLFMPYYKFYVELPDMKRENGLNSYGAYYVPAVEEQYIENMPVWDGSFN</sequence>
<name>A0A974XGX3_9FIRM</name>
<dbReference type="AlphaFoldDB" id="A0A974XGX3"/>
<evidence type="ECO:0000313" key="1">
    <source>
        <dbReference type="EMBL" id="QSX09486.1"/>
    </source>
</evidence>